<protein>
    <recommendedName>
        <fullName evidence="4">S1 motif domain-containing protein</fullName>
    </recommendedName>
</protein>
<evidence type="ECO:0000256" key="2">
    <source>
        <dbReference type="ARBA" id="ARBA00023163"/>
    </source>
</evidence>
<evidence type="ECO:0008006" key="4">
    <source>
        <dbReference type="Google" id="ProtNLM"/>
    </source>
</evidence>
<name>A0A6C0INP2_9ZZZZ</name>
<evidence type="ECO:0000256" key="1">
    <source>
        <dbReference type="ARBA" id="ARBA00022478"/>
    </source>
</evidence>
<dbReference type="AlphaFoldDB" id="A0A6C0INP2"/>
<dbReference type="EMBL" id="MN740228">
    <property type="protein sequence ID" value="QHT94612.1"/>
    <property type="molecule type" value="Genomic_DNA"/>
</dbReference>
<dbReference type="GO" id="GO:0000428">
    <property type="term" value="C:DNA-directed RNA polymerase complex"/>
    <property type="evidence" value="ECO:0007669"/>
    <property type="project" value="UniProtKB-KW"/>
</dbReference>
<proteinExistence type="predicted"/>
<organism evidence="3">
    <name type="scientific">viral metagenome</name>
    <dbReference type="NCBI Taxonomy" id="1070528"/>
    <lineage>
        <taxon>unclassified sequences</taxon>
        <taxon>metagenomes</taxon>
        <taxon>organismal metagenomes</taxon>
    </lineage>
</organism>
<dbReference type="InterPro" id="IPR036898">
    <property type="entry name" value="RNA_pol_Rpb7-like_N_sf"/>
</dbReference>
<evidence type="ECO:0000313" key="3">
    <source>
        <dbReference type="EMBL" id="QHT94612.1"/>
    </source>
</evidence>
<keyword evidence="1" id="KW-0240">DNA-directed RNA polymerase</keyword>
<accession>A0A6C0INP2</accession>
<keyword evidence="2" id="KW-0804">Transcription</keyword>
<dbReference type="Gene3D" id="3.30.1490.120">
    <property type="entry name" value="RNA polymerase Rpb7-like, N-terminal domain"/>
    <property type="match status" value="1"/>
</dbReference>
<reference evidence="3" key="1">
    <citation type="journal article" date="2020" name="Nature">
        <title>Giant virus diversity and host interactions through global metagenomics.</title>
        <authorList>
            <person name="Schulz F."/>
            <person name="Roux S."/>
            <person name="Paez-Espino D."/>
            <person name="Jungbluth S."/>
            <person name="Walsh D.A."/>
            <person name="Denef V.J."/>
            <person name="McMahon K.D."/>
            <person name="Konstantinidis K.T."/>
            <person name="Eloe-Fadrosh E.A."/>
            <person name="Kyrpides N.C."/>
            <person name="Woyke T."/>
        </authorList>
    </citation>
    <scope>NUCLEOTIDE SEQUENCE</scope>
    <source>
        <strain evidence="3">GVMAG-M-3300024261-26</strain>
    </source>
</reference>
<sequence length="167" mass="18639">MNTKQEKVYGVYSPAILNMKVILSINEIGNNIRQNLEKTIQKRTEGRCISEGFIRPASVKVMTYSSGNVINASVEFQTVYECMICHPVEGMHLECTAKTITKAGIHAEIVDDDGTVPVTVFIARDHHFTNKSFSTIKESDKIRVSVIGCRFELNDNYVSVIASLVHT</sequence>